<dbReference type="Pfam" id="PF00400">
    <property type="entry name" value="WD40"/>
    <property type="match status" value="3"/>
</dbReference>
<sequence>MNCTYHIRNPITFVCIAPHKCQCQRKLCAECQYGHGVDLKYTVPIEIYQEMAIKKLNDSKTCELTKQRTGFKSLLSQTEQMLKKILEDLSQSMIEVYNRIEQEYQSCLNFINKNTNLAESSYTELEKLVNIVEGTTLTDSNATKNFYMMELDKMMIWWDHHLKAFIEKANLRIKQIQSLIKIQPEEEDEAYQMKEDIFEIFTQIQDIDEIIYEKIIEILQRQKVSDILEFLSKTNKQSFDESLINNQENIRDVRKQIVRIKNVLRNIQDHQFNKDDYSSETYEKTRQDIINKIKDNKGIIDFIKVLVLLTSIDVKFIQCGSNALNLLVGMKVDIRNQSFENIRIKNTSLIGGNFLGCNLSGSEFDNVDISGFNLNCSQLFNCKWKNLKIHKLNKLDGHSGSVLSVQISPDKNILASSSSDKSIRLWDVKTGQQKAKLDGHRSFVVSVCFSPDGNTLASGSDDNSIRLWDVKTGLQKAKLDGHTNCINSVCFFPDGNTLASGSWDKSIRLWDVKTGQQKAKLDGHSDYIYSVSFSPDGNTLASGGKDKSILLWDIKTGLQKAKLDDNSIRLWDVKTRLSKAKLDGHTSSVYSVCFSPDGNTLASGSYDNSIRLWDVKTGLQKAKLDGHSNFVMSVCFSSDGDKLASGSFDMSIRLWDVKIGQQQAKLDGNSYAVNSVCFSPDGSTLASLSDDKQIRLWDVLTGQEIQSSNKNYKHLLTQFNTSIFQNNPIPESAYTNITILLISQQPIFQATGALILKREFINQSGVDLKPLLTQKGSYFLESLQQK</sequence>
<reference evidence="2" key="1">
    <citation type="submission" date="2021-01" db="EMBL/GenBank/DDBJ databases">
        <authorList>
            <consortium name="Genoscope - CEA"/>
            <person name="William W."/>
        </authorList>
    </citation>
    <scope>NUCLEOTIDE SEQUENCE</scope>
</reference>
<keyword evidence="3" id="KW-1185">Reference proteome</keyword>
<dbReference type="InterPro" id="IPR001680">
    <property type="entry name" value="WD40_rpt"/>
</dbReference>
<dbReference type="PROSITE" id="PS00678">
    <property type="entry name" value="WD_REPEATS_1"/>
    <property type="match status" value="7"/>
</dbReference>
<feature type="repeat" description="WD" evidence="1">
    <location>
        <begin position="395"/>
        <end position="436"/>
    </location>
</feature>
<dbReference type="PROSITE" id="PS50294">
    <property type="entry name" value="WD_REPEATS_REGION"/>
    <property type="match status" value="7"/>
</dbReference>
<evidence type="ECO:0000256" key="1">
    <source>
        <dbReference type="PROSITE-ProRule" id="PRU00221"/>
    </source>
</evidence>
<gene>
    <name evidence="2" type="ORF">PPENT_87.1.T0390334</name>
</gene>
<evidence type="ECO:0000313" key="3">
    <source>
        <dbReference type="Proteomes" id="UP000689195"/>
    </source>
</evidence>
<dbReference type="PROSITE" id="PS50082">
    <property type="entry name" value="WD_REPEATS_2"/>
    <property type="match status" value="7"/>
</dbReference>
<feature type="repeat" description="WD" evidence="1">
    <location>
        <begin position="437"/>
        <end position="478"/>
    </location>
</feature>
<feature type="repeat" description="WD" evidence="1">
    <location>
        <begin position="666"/>
        <end position="707"/>
    </location>
</feature>
<keyword evidence="1" id="KW-0853">WD repeat</keyword>
<feature type="repeat" description="WD" evidence="1">
    <location>
        <begin position="582"/>
        <end position="623"/>
    </location>
</feature>
<dbReference type="PANTHER" id="PTHR45333">
    <property type="entry name" value="MEMBRANE PROTEIN-RELATED"/>
    <property type="match status" value="1"/>
</dbReference>
<dbReference type="PANTHER" id="PTHR45333:SF1">
    <property type="entry name" value="CHROMOSOME UNDETERMINED SCAFFOLD_625, WHOLE GENOME SHOTGUN SEQUENCE"/>
    <property type="match status" value="1"/>
</dbReference>
<dbReference type="CDD" id="cd00200">
    <property type="entry name" value="WD40"/>
    <property type="match status" value="1"/>
</dbReference>
<dbReference type="Proteomes" id="UP000689195">
    <property type="component" value="Unassembled WGS sequence"/>
</dbReference>
<dbReference type="InterPro" id="IPR001646">
    <property type="entry name" value="5peptide_repeat"/>
</dbReference>
<organism evidence="2 3">
    <name type="scientific">Paramecium pentaurelia</name>
    <dbReference type="NCBI Taxonomy" id="43138"/>
    <lineage>
        <taxon>Eukaryota</taxon>
        <taxon>Sar</taxon>
        <taxon>Alveolata</taxon>
        <taxon>Ciliophora</taxon>
        <taxon>Intramacronucleata</taxon>
        <taxon>Oligohymenophorea</taxon>
        <taxon>Peniculida</taxon>
        <taxon>Parameciidae</taxon>
        <taxon>Paramecium</taxon>
    </lineage>
</organism>
<proteinExistence type="predicted"/>
<protein>
    <recommendedName>
        <fullName evidence="4">WD-40 repeat protein</fullName>
    </recommendedName>
</protein>
<dbReference type="Pfam" id="PF25173">
    <property type="entry name" value="Beta-prop_WDR3_1st"/>
    <property type="match status" value="1"/>
</dbReference>
<feature type="repeat" description="WD" evidence="1">
    <location>
        <begin position="624"/>
        <end position="665"/>
    </location>
</feature>
<accession>A0A8S1UME2</accession>
<dbReference type="EMBL" id="CAJJDO010000039">
    <property type="protein sequence ID" value="CAD8163656.1"/>
    <property type="molecule type" value="Genomic_DNA"/>
</dbReference>
<dbReference type="Pfam" id="PF00805">
    <property type="entry name" value="Pentapeptide"/>
    <property type="match status" value="1"/>
</dbReference>
<dbReference type="SMART" id="SM00320">
    <property type="entry name" value="WD40"/>
    <property type="match status" value="7"/>
</dbReference>
<evidence type="ECO:0000313" key="2">
    <source>
        <dbReference type="EMBL" id="CAD8163656.1"/>
    </source>
</evidence>
<feature type="repeat" description="WD" evidence="1">
    <location>
        <begin position="479"/>
        <end position="520"/>
    </location>
</feature>
<name>A0A8S1UME2_9CILI</name>
<dbReference type="InterPro" id="IPR019775">
    <property type="entry name" value="WD40_repeat_CS"/>
</dbReference>
<feature type="repeat" description="WD" evidence="1">
    <location>
        <begin position="521"/>
        <end position="562"/>
    </location>
</feature>
<comment type="caution">
    <text evidence="2">The sequence shown here is derived from an EMBL/GenBank/DDBJ whole genome shotgun (WGS) entry which is preliminary data.</text>
</comment>
<dbReference type="OrthoDB" id="10266330at2759"/>
<evidence type="ECO:0008006" key="4">
    <source>
        <dbReference type="Google" id="ProtNLM"/>
    </source>
</evidence>
<dbReference type="AlphaFoldDB" id="A0A8S1UME2"/>